<feature type="transmembrane region" description="Helical" evidence="2">
    <location>
        <begin position="111"/>
        <end position="132"/>
    </location>
</feature>
<dbReference type="PANTHER" id="PTHR47323">
    <property type="entry name" value="FMRFAMIDE PEPTIDE RECEPTOR FAMILY-RELATED"/>
    <property type="match status" value="1"/>
</dbReference>
<dbReference type="Gene3D" id="1.20.1070.10">
    <property type="entry name" value="Rhodopsin 7-helix transmembrane proteins"/>
    <property type="match status" value="1"/>
</dbReference>
<keyword evidence="3" id="KW-1185">Reference proteome</keyword>
<dbReference type="InterPro" id="IPR053352">
    <property type="entry name" value="FMRFamide_rcpt"/>
</dbReference>
<evidence type="ECO:0000256" key="2">
    <source>
        <dbReference type="SAM" id="Phobius"/>
    </source>
</evidence>
<organism evidence="3 4">
    <name type="scientific">Acrobeloides nanus</name>
    <dbReference type="NCBI Taxonomy" id="290746"/>
    <lineage>
        <taxon>Eukaryota</taxon>
        <taxon>Metazoa</taxon>
        <taxon>Ecdysozoa</taxon>
        <taxon>Nematoda</taxon>
        <taxon>Chromadorea</taxon>
        <taxon>Rhabditida</taxon>
        <taxon>Tylenchina</taxon>
        <taxon>Cephalobomorpha</taxon>
        <taxon>Cephaloboidea</taxon>
        <taxon>Cephalobidae</taxon>
        <taxon>Acrobeloides</taxon>
    </lineage>
</organism>
<keyword evidence="2" id="KW-1133">Transmembrane helix</keyword>
<dbReference type="PANTHER" id="PTHR47323:SF7">
    <property type="entry name" value="G-PROTEIN COUPLED RECEPTORS FAMILY 1 PROFILE DOMAIN-CONTAINING PROTEIN"/>
    <property type="match status" value="1"/>
</dbReference>
<feature type="region of interest" description="Disordered" evidence="1">
    <location>
        <begin position="217"/>
        <end position="241"/>
    </location>
</feature>
<accession>A0A914DXB0</accession>
<dbReference type="SUPFAM" id="SSF81321">
    <property type="entry name" value="Family A G protein-coupled receptor-like"/>
    <property type="match status" value="1"/>
</dbReference>
<evidence type="ECO:0000256" key="1">
    <source>
        <dbReference type="SAM" id="MobiDB-lite"/>
    </source>
</evidence>
<dbReference type="AlphaFoldDB" id="A0A914DXB0"/>
<dbReference type="WBParaSite" id="ACRNAN_scaffold442.g17075.t1">
    <property type="protein sequence ID" value="ACRNAN_scaffold442.g17075.t1"/>
    <property type="gene ID" value="ACRNAN_scaffold442.g17075"/>
</dbReference>
<protein>
    <submittedName>
        <fullName evidence="4">G-protein coupled receptors family 1 profile domain-containing protein</fullName>
    </submittedName>
</protein>
<keyword evidence="2" id="KW-0812">Transmembrane</keyword>
<dbReference type="InterPro" id="IPR019427">
    <property type="entry name" value="7TM_GPCR_serpentine_rcpt_Srw"/>
</dbReference>
<reference evidence="4" key="1">
    <citation type="submission" date="2022-11" db="UniProtKB">
        <authorList>
            <consortium name="WormBaseParasite"/>
        </authorList>
    </citation>
    <scope>IDENTIFICATION</scope>
</reference>
<evidence type="ECO:0000313" key="4">
    <source>
        <dbReference type="WBParaSite" id="ACRNAN_scaffold442.g17075.t1"/>
    </source>
</evidence>
<dbReference type="Pfam" id="PF10324">
    <property type="entry name" value="7TM_GPCR_Srw"/>
    <property type="match status" value="1"/>
</dbReference>
<dbReference type="Proteomes" id="UP000887540">
    <property type="component" value="Unplaced"/>
</dbReference>
<feature type="transmembrane region" description="Helical" evidence="2">
    <location>
        <begin position="67"/>
        <end position="91"/>
    </location>
</feature>
<name>A0A914DXB0_9BILA</name>
<sequence length="241" mass="27421">MDHTISMHSTKFETSHEKILKQFRLLKRTRYTEVFQNLSKLSNATIFKPPAEMFKKKFTNSTRDRSVTLMLLAIVAIFLGCNGLAFCNNIIEITIVDKMSPEGMEIFEKVVEISNILITMNSSTSTLVYLIFSSKYRKVLKSLLKFERNSKVNRIALTTAVAAHRAVELSLIPDEAASEDRRRENWAAIGRRLFKRTNTNQQSLAHSESFLRLTEETSLPPLSPNDIKSTRSSRASSRASL</sequence>
<proteinExistence type="predicted"/>
<dbReference type="GO" id="GO:0008528">
    <property type="term" value="F:G protein-coupled peptide receptor activity"/>
    <property type="evidence" value="ECO:0007669"/>
    <property type="project" value="InterPro"/>
</dbReference>
<evidence type="ECO:0000313" key="3">
    <source>
        <dbReference type="Proteomes" id="UP000887540"/>
    </source>
</evidence>
<feature type="compositionally biased region" description="Low complexity" evidence="1">
    <location>
        <begin position="230"/>
        <end position="241"/>
    </location>
</feature>
<keyword evidence="2" id="KW-0472">Membrane</keyword>